<evidence type="ECO:0000256" key="2">
    <source>
        <dbReference type="ARBA" id="ARBA00022729"/>
    </source>
</evidence>
<accession>A0A1H7I947</accession>
<dbReference type="GO" id="GO:0005576">
    <property type="term" value="C:extracellular region"/>
    <property type="evidence" value="ECO:0007669"/>
    <property type="project" value="UniProtKB-SubCell"/>
</dbReference>
<dbReference type="CDD" id="cd10918">
    <property type="entry name" value="CE4_NodB_like_5s_6s"/>
    <property type="match status" value="1"/>
</dbReference>
<dbReference type="STRING" id="1396821.SAMN05444515_10373"/>
<protein>
    <submittedName>
        <fullName evidence="4">Polysaccharide deacetylase</fullName>
    </submittedName>
</protein>
<evidence type="ECO:0000313" key="4">
    <source>
        <dbReference type="EMBL" id="SEK59093.1"/>
    </source>
</evidence>
<dbReference type="PANTHER" id="PTHR34216:SF3">
    <property type="entry name" value="POLY-BETA-1,6-N-ACETYL-D-GLUCOSAMINE N-DEACETYLASE"/>
    <property type="match status" value="1"/>
</dbReference>
<evidence type="ECO:0000259" key="3">
    <source>
        <dbReference type="PROSITE" id="PS51677"/>
    </source>
</evidence>
<dbReference type="PANTHER" id="PTHR34216">
    <property type="match status" value="1"/>
</dbReference>
<keyword evidence="5" id="KW-1185">Reference proteome</keyword>
<dbReference type="GO" id="GO:0005975">
    <property type="term" value="P:carbohydrate metabolic process"/>
    <property type="evidence" value="ECO:0007669"/>
    <property type="project" value="InterPro"/>
</dbReference>
<comment type="subcellular location">
    <subcellularLocation>
        <location evidence="1">Secreted</location>
    </subcellularLocation>
</comment>
<feature type="domain" description="NodB homology" evidence="3">
    <location>
        <begin position="80"/>
        <end position="327"/>
    </location>
</feature>
<dbReference type="PROSITE" id="PS51677">
    <property type="entry name" value="NODB"/>
    <property type="match status" value="1"/>
</dbReference>
<dbReference type="Proteomes" id="UP000199256">
    <property type="component" value="Unassembled WGS sequence"/>
</dbReference>
<dbReference type="Pfam" id="PF01522">
    <property type="entry name" value="Polysacc_deac_1"/>
    <property type="match status" value="1"/>
</dbReference>
<sequence>MRPTQHLTTYAPKMAWTLSARQRLSVLIYHQVLKEPDPMRPGEITTPQFDWQMGLLARHANVLPLPEALHRVQDGTLPPRAACVTFDDGYQDNYLNALPVLKQWGIPATFFIATGFVGTGIMFNDSIIEAIRRCPKCTLDLGDANLGAHHLDNWKARHTAASSLIQQVKHAPPKTRAQQVDMIVRYSGVSLHTESRLMMDATQIRELQAAGMTIGAHTRTHPILSQLQADMAHEEIKGSRADLEGILQTPIEVFAYPNGKPNHDYARRDCELVQAAGFKYAVSTSPGAASSRMDPFQVPRFTPWDRTDARFLMRLAVNARRAGTLAS</sequence>
<dbReference type="Gene3D" id="3.20.20.370">
    <property type="entry name" value="Glycoside hydrolase/deacetylase"/>
    <property type="match status" value="1"/>
</dbReference>
<dbReference type="RefSeq" id="WP_245740562.1">
    <property type="nucleotide sequence ID" value="NZ_FOAA01000003.1"/>
</dbReference>
<dbReference type="InterPro" id="IPR011330">
    <property type="entry name" value="Glyco_hydro/deAcase_b/a-brl"/>
</dbReference>
<gene>
    <name evidence="4" type="ORF">SAMN05444515_10373</name>
</gene>
<name>A0A1H7I947_9GAMM</name>
<dbReference type="AlphaFoldDB" id="A0A1H7I947"/>
<keyword evidence="2" id="KW-0732">Signal</keyword>
<reference evidence="5" key="1">
    <citation type="submission" date="2016-10" db="EMBL/GenBank/DDBJ databases">
        <authorList>
            <person name="Varghese N."/>
            <person name="Submissions S."/>
        </authorList>
    </citation>
    <scope>NUCLEOTIDE SEQUENCE [LARGE SCALE GENOMIC DNA]</scope>
    <source>
        <strain evidence="5">DSM 241</strain>
    </source>
</reference>
<organism evidence="4 5">
    <name type="scientific">Ectothiorhodospira marina</name>
    <dbReference type="NCBI Taxonomy" id="1396821"/>
    <lineage>
        <taxon>Bacteria</taxon>
        <taxon>Pseudomonadati</taxon>
        <taxon>Pseudomonadota</taxon>
        <taxon>Gammaproteobacteria</taxon>
        <taxon>Chromatiales</taxon>
        <taxon>Ectothiorhodospiraceae</taxon>
        <taxon>Ectothiorhodospira</taxon>
    </lineage>
</organism>
<dbReference type="GO" id="GO:0016810">
    <property type="term" value="F:hydrolase activity, acting on carbon-nitrogen (but not peptide) bonds"/>
    <property type="evidence" value="ECO:0007669"/>
    <property type="project" value="InterPro"/>
</dbReference>
<dbReference type="InterPro" id="IPR002509">
    <property type="entry name" value="NODB_dom"/>
</dbReference>
<evidence type="ECO:0000313" key="5">
    <source>
        <dbReference type="Proteomes" id="UP000199256"/>
    </source>
</evidence>
<evidence type="ECO:0000256" key="1">
    <source>
        <dbReference type="ARBA" id="ARBA00004613"/>
    </source>
</evidence>
<dbReference type="InterPro" id="IPR051398">
    <property type="entry name" value="Polysacch_Deacetylase"/>
</dbReference>
<proteinExistence type="predicted"/>
<dbReference type="SUPFAM" id="SSF88713">
    <property type="entry name" value="Glycoside hydrolase/deacetylase"/>
    <property type="match status" value="1"/>
</dbReference>
<dbReference type="EMBL" id="FOAA01000003">
    <property type="protein sequence ID" value="SEK59093.1"/>
    <property type="molecule type" value="Genomic_DNA"/>
</dbReference>